<sequence length="563" mass="65788">MELEEYPLYKVEIEMDSLPINYNYLITYEDGKEEQEGFLRTRHQDDPVINEFFNRSITILEHPSLPKAYEPFPYFEQSKLYDDSHVSTILVKCNPQQVKLMHQNTNKEESIDVPAEVIYVTPYSMKTFNNATLSISGQSTRSVPKLSYKISNLKTKENKELYSRTSIKLRAEHMDPSYVRDKIYGDILNSLGVPAAQNKFTRLYINGEGIGLFNLSDDITNGRYLRETFNKGEKYKEDNPIFKADYCPSCSVGVAYGDLGYYGEDINNPMYAIYTYKGNDKTLDSQTHVLRELLPLVKEIHQYGKGMVKQIPLDIDTFLKYMAVEFLGGAVDNFWNKPGNYYIFKDKSKKKWYFHDADFHFSFGVGGEVEAMMNTPLSQYPPKIDQRVREVRPLNEAIITNHPENHKKFIKIIERLLKTSFNPSILYERIYSLGDLIKEDVLWDINIYPKSNPNPTMDTELQYTFEDFVNHINSDQPISVFETVPIKYFINTRLQNVVQELKLQIPEVPLNDLGYVENPTHKYLKGEGEEKSFAYSTLSWNRNQKISFYFIISFLTYLYYYFL</sequence>
<evidence type="ECO:0000313" key="2">
    <source>
        <dbReference type="Proteomes" id="UP000193944"/>
    </source>
</evidence>
<organism evidence="1 2">
    <name type="scientific">Anaeromyces robustus</name>
    <dbReference type="NCBI Taxonomy" id="1754192"/>
    <lineage>
        <taxon>Eukaryota</taxon>
        <taxon>Fungi</taxon>
        <taxon>Fungi incertae sedis</taxon>
        <taxon>Chytridiomycota</taxon>
        <taxon>Chytridiomycota incertae sedis</taxon>
        <taxon>Neocallimastigomycetes</taxon>
        <taxon>Neocallimastigales</taxon>
        <taxon>Neocallimastigaceae</taxon>
        <taxon>Anaeromyces</taxon>
    </lineage>
</organism>
<name>A0A1Y1XPM8_9FUNG</name>
<dbReference type="EMBL" id="MCFG01000006">
    <property type="protein sequence ID" value="ORX87709.1"/>
    <property type="molecule type" value="Genomic_DNA"/>
</dbReference>
<dbReference type="InterPro" id="IPR014867">
    <property type="entry name" value="Spore_coat_CotH_CotH2/3/7"/>
</dbReference>
<proteinExistence type="predicted"/>
<dbReference type="PANTHER" id="PTHR40050:SF1">
    <property type="entry name" value="INNER SPORE COAT PROTEIN H"/>
    <property type="match status" value="1"/>
</dbReference>
<accession>A0A1Y1XPM8</accession>
<dbReference type="Proteomes" id="UP000193944">
    <property type="component" value="Unassembled WGS sequence"/>
</dbReference>
<gene>
    <name evidence="1" type="ORF">BCR32DRAFT_227854</name>
</gene>
<dbReference type="AlphaFoldDB" id="A0A1Y1XPM8"/>
<dbReference type="Pfam" id="PF08757">
    <property type="entry name" value="CotH"/>
    <property type="match status" value="1"/>
</dbReference>
<keyword evidence="2" id="KW-1185">Reference proteome</keyword>
<dbReference type="OrthoDB" id="10267127at2759"/>
<evidence type="ECO:0000313" key="1">
    <source>
        <dbReference type="EMBL" id="ORX87709.1"/>
    </source>
</evidence>
<reference evidence="1 2" key="2">
    <citation type="submission" date="2016-08" db="EMBL/GenBank/DDBJ databases">
        <title>Pervasive Adenine N6-methylation of Active Genes in Fungi.</title>
        <authorList>
            <consortium name="DOE Joint Genome Institute"/>
            <person name="Mondo S.J."/>
            <person name="Dannebaum R.O."/>
            <person name="Kuo R.C."/>
            <person name="Labutti K."/>
            <person name="Haridas S."/>
            <person name="Kuo A."/>
            <person name="Salamov A."/>
            <person name="Ahrendt S.R."/>
            <person name="Lipzen A."/>
            <person name="Sullivan W."/>
            <person name="Andreopoulos W.B."/>
            <person name="Clum A."/>
            <person name="Lindquist E."/>
            <person name="Daum C."/>
            <person name="Ramamoorthy G.K."/>
            <person name="Gryganskyi A."/>
            <person name="Culley D."/>
            <person name="Magnuson J.K."/>
            <person name="James T.Y."/>
            <person name="O'Malley M.A."/>
            <person name="Stajich J.E."/>
            <person name="Spatafora J.W."/>
            <person name="Visel A."/>
            <person name="Grigoriev I.V."/>
        </authorList>
    </citation>
    <scope>NUCLEOTIDE SEQUENCE [LARGE SCALE GENOMIC DNA]</scope>
    <source>
        <strain evidence="1 2">S4</strain>
    </source>
</reference>
<evidence type="ECO:0008006" key="3">
    <source>
        <dbReference type="Google" id="ProtNLM"/>
    </source>
</evidence>
<dbReference type="PANTHER" id="PTHR40050">
    <property type="entry name" value="INNER SPORE COAT PROTEIN H"/>
    <property type="match status" value="1"/>
</dbReference>
<protein>
    <recommendedName>
        <fullName evidence="3">Coth-domain-containing protein</fullName>
    </recommendedName>
</protein>
<reference evidence="1 2" key="1">
    <citation type="submission" date="2016-08" db="EMBL/GenBank/DDBJ databases">
        <title>A Parts List for Fungal Cellulosomes Revealed by Comparative Genomics.</title>
        <authorList>
            <consortium name="DOE Joint Genome Institute"/>
            <person name="Haitjema C.H."/>
            <person name="Gilmore S.P."/>
            <person name="Henske J.K."/>
            <person name="Solomon K.V."/>
            <person name="De Groot R."/>
            <person name="Kuo A."/>
            <person name="Mondo S.J."/>
            <person name="Salamov A.A."/>
            <person name="Labutti K."/>
            <person name="Zhao Z."/>
            <person name="Chiniquy J."/>
            <person name="Barry K."/>
            <person name="Brewer H.M."/>
            <person name="Purvine S.O."/>
            <person name="Wright A.T."/>
            <person name="Boxma B."/>
            <person name="Van Alen T."/>
            <person name="Hackstein J.H."/>
            <person name="Baker S.E."/>
            <person name="Grigoriev I.V."/>
            <person name="O'Malley M.A."/>
        </authorList>
    </citation>
    <scope>NUCLEOTIDE SEQUENCE [LARGE SCALE GENOMIC DNA]</scope>
    <source>
        <strain evidence="1 2">S4</strain>
    </source>
</reference>
<comment type="caution">
    <text evidence="1">The sequence shown here is derived from an EMBL/GenBank/DDBJ whole genome shotgun (WGS) entry which is preliminary data.</text>
</comment>